<feature type="region of interest" description="Disordered" evidence="1">
    <location>
        <begin position="1"/>
        <end position="30"/>
    </location>
</feature>
<sequence>MALKDKVDKNVRLDRHSGTGTRGLPKKEGYGRYGWGKEGEAFVQDDVERDNEFLKEAKPQPAFQSEQ</sequence>
<feature type="domain" description="Hyaluronan/mRNA-binding protein" evidence="2">
    <location>
        <begin position="13"/>
        <end position="51"/>
    </location>
</feature>
<dbReference type="AlphaFoldDB" id="F4QCA6"/>
<dbReference type="GeneID" id="14865893"/>
<name>F4QCA6_CACFS</name>
<dbReference type="EMBL" id="GL883029">
    <property type="protein sequence ID" value="EGG14387.1"/>
    <property type="molecule type" value="Genomic_DNA"/>
</dbReference>
<dbReference type="KEGG" id="dfa:DFA_12159"/>
<feature type="compositionally biased region" description="Basic and acidic residues" evidence="1">
    <location>
        <begin position="1"/>
        <end position="17"/>
    </location>
</feature>
<dbReference type="Pfam" id="PF04774">
    <property type="entry name" value="HABP4_PAI-RBP1"/>
    <property type="match status" value="1"/>
</dbReference>
<reference evidence="4" key="1">
    <citation type="journal article" date="2011" name="Genome Res.">
        <title>Phylogeny-wide analysis of social amoeba genomes highlights ancient origins for complex intercellular communication.</title>
        <authorList>
            <person name="Heidel A.J."/>
            <person name="Lawal H.M."/>
            <person name="Felder M."/>
            <person name="Schilde C."/>
            <person name="Helps N.R."/>
            <person name="Tunggal B."/>
            <person name="Rivero F."/>
            <person name="John U."/>
            <person name="Schleicher M."/>
            <person name="Eichinger L."/>
            <person name="Platzer M."/>
            <person name="Noegel A.A."/>
            <person name="Schaap P."/>
            <person name="Gloeckner G."/>
        </authorList>
    </citation>
    <scope>NUCLEOTIDE SEQUENCE [LARGE SCALE GENOMIC DNA]</scope>
    <source>
        <strain evidence="4">SH3</strain>
    </source>
</reference>
<organism evidence="3 4">
    <name type="scientific">Cavenderia fasciculata</name>
    <name type="common">Slime mold</name>
    <name type="synonym">Dictyostelium fasciculatum</name>
    <dbReference type="NCBI Taxonomy" id="261658"/>
    <lineage>
        <taxon>Eukaryota</taxon>
        <taxon>Amoebozoa</taxon>
        <taxon>Evosea</taxon>
        <taxon>Eumycetozoa</taxon>
        <taxon>Dictyostelia</taxon>
        <taxon>Acytosteliales</taxon>
        <taxon>Cavenderiaceae</taxon>
        <taxon>Cavenderia</taxon>
    </lineage>
</organism>
<keyword evidence="4" id="KW-1185">Reference proteome</keyword>
<protein>
    <submittedName>
        <fullName evidence="3">Culmination specific protein 45D</fullName>
    </submittedName>
</protein>
<dbReference type="OrthoDB" id="781057at2759"/>
<evidence type="ECO:0000313" key="4">
    <source>
        <dbReference type="Proteomes" id="UP000007797"/>
    </source>
</evidence>
<dbReference type="RefSeq" id="XP_004353796.1">
    <property type="nucleotide sequence ID" value="XM_004353744.1"/>
</dbReference>
<feature type="region of interest" description="Disordered" evidence="1">
    <location>
        <begin position="47"/>
        <end position="67"/>
    </location>
</feature>
<evidence type="ECO:0000313" key="3">
    <source>
        <dbReference type="EMBL" id="EGG14387.1"/>
    </source>
</evidence>
<gene>
    <name evidence="3" type="primary">cspB</name>
    <name evidence="3" type="ORF">DFA_12159</name>
</gene>
<dbReference type="InterPro" id="IPR006861">
    <property type="entry name" value="HABP4_PAIRBP1-bd"/>
</dbReference>
<dbReference type="Proteomes" id="UP000007797">
    <property type="component" value="Unassembled WGS sequence"/>
</dbReference>
<accession>F4QCA6</accession>
<proteinExistence type="predicted"/>
<evidence type="ECO:0000256" key="1">
    <source>
        <dbReference type="SAM" id="MobiDB-lite"/>
    </source>
</evidence>
<evidence type="ECO:0000259" key="2">
    <source>
        <dbReference type="Pfam" id="PF04774"/>
    </source>
</evidence>